<keyword evidence="12" id="KW-1185">Reference proteome</keyword>
<feature type="domain" description="Helicase ATP-binding" evidence="9">
    <location>
        <begin position="164"/>
        <end position="361"/>
    </location>
</feature>
<dbReference type="InterPro" id="IPR001650">
    <property type="entry name" value="Helicase_C-like"/>
</dbReference>
<dbReference type="InterPro" id="IPR027417">
    <property type="entry name" value="P-loop_NTPase"/>
</dbReference>
<feature type="compositionally biased region" description="Basic and acidic residues" evidence="8">
    <location>
        <begin position="23"/>
        <end position="44"/>
    </location>
</feature>
<dbReference type="PROSITE" id="PS51194">
    <property type="entry name" value="HELICASE_CTER"/>
    <property type="match status" value="1"/>
</dbReference>
<keyword evidence="4 7" id="KW-0347">Helicase</keyword>
<comment type="similarity">
    <text evidence="7">Belongs to the DEAD box helicase family.</text>
</comment>
<evidence type="ECO:0000256" key="5">
    <source>
        <dbReference type="ARBA" id="ARBA00022840"/>
    </source>
</evidence>
<organism evidence="11 12">
    <name type="scientific">Penicillium brasilianum</name>
    <dbReference type="NCBI Taxonomy" id="104259"/>
    <lineage>
        <taxon>Eukaryota</taxon>
        <taxon>Fungi</taxon>
        <taxon>Dikarya</taxon>
        <taxon>Ascomycota</taxon>
        <taxon>Pezizomycotina</taxon>
        <taxon>Eurotiomycetes</taxon>
        <taxon>Eurotiomycetidae</taxon>
        <taxon>Eurotiales</taxon>
        <taxon>Aspergillaceae</taxon>
        <taxon>Penicillium</taxon>
    </lineage>
</organism>
<dbReference type="InterPro" id="IPR000629">
    <property type="entry name" value="RNA-helicase_DEAD-box_CS"/>
</dbReference>
<evidence type="ECO:0000256" key="1">
    <source>
        <dbReference type="ARBA" id="ARBA00012552"/>
    </source>
</evidence>
<dbReference type="STRING" id="104259.A0A0F7TNX7"/>
<comment type="catalytic activity">
    <reaction evidence="6">
        <text>ATP + H2O = ADP + phosphate + H(+)</text>
        <dbReference type="Rhea" id="RHEA:13065"/>
        <dbReference type="ChEBI" id="CHEBI:15377"/>
        <dbReference type="ChEBI" id="CHEBI:15378"/>
        <dbReference type="ChEBI" id="CHEBI:30616"/>
        <dbReference type="ChEBI" id="CHEBI:43474"/>
        <dbReference type="ChEBI" id="CHEBI:456216"/>
        <dbReference type="EC" id="3.6.4.13"/>
    </reaction>
</comment>
<evidence type="ECO:0000256" key="7">
    <source>
        <dbReference type="RuleBase" id="RU000492"/>
    </source>
</evidence>
<dbReference type="PROSITE" id="PS51192">
    <property type="entry name" value="HELICASE_ATP_BIND_1"/>
    <property type="match status" value="1"/>
</dbReference>
<dbReference type="SMART" id="SM00490">
    <property type="entry name" value="HELICc"/>
    <property type="match status" value="1"/>
</dbReference>
<evidence type="ECO:0000256" key="2">
    <source>
        <dbReference type="ARBA" id="ARBA00022741"/>
    </source>
</evidence>
<reference evidence="12" key="1">
    <citation type="journal article" date="2015" name="Genome Announc.">
        <title>Draft genome sequence of the fungus Penicillium brasilianum MG11.</title>
        <authorList>
            <person name="Horn F."/>
            <person name="Linde J."/>
            <person name="Mattern D.J."/>
            <person name="Walther G."/>
            <person name="Guthke R."/>
            <person name="Brakhage A.A."/>
            <person name="Valiante V."/>
        </authorList>
    </citation>
    <scope>NUCLEOTIDE SEQUENCE [LARGE SCALE GENOMIC DNA]</scope>
    <source>
        <strain evidence="12">MG11</strain>
    </source>
</reference>
<dbReference type="Pfam" id="PF00270">
    <property type="entry name" value="DEAD"/>
    <property type="match status" value="1"/>
</dbReference>
<keyword evidence="5 7" id="KW-0067">ATP-binding</keyword>
<dbReference type="GO" id="GO:0016787">
    <property type="term" value="F:hydrolase activity"/>
    <property type="evidence" value="ECO:0007669"/>
    <property type="project" value="UniProtKB-KW"/>
</dbReference>
<evidence type="ECO:0000256" key="3">
    <source>
        <dbReference type="ARBA" id="ARBA00022801"/>
    </source>
</evidence>
<dbReference type="Gene3D" id="3.40.50.300">
    <property type="entry name" value="P-loop containing nucleotide triphosphate hydrolases"/>
    <property type="match status" value="2"/>
</dbReference>
<dbReference type="SMART" id="SM00487">
    <property type="entry name" value="DEXDc"/>
    <property type="match status" value="1"/>
</dbReference>
<dbReference type="Proteomes" id="UP000042958">
    <property type="component" value="Unassembled WGS sequence"/>
</dbReference>
<feature type="domain" description="Helicase C-terminal" evidence="10">
    <location>
        <begin position="389"/>
        <end position="538"/>
    </location>
</feature>
<sequence length="601" mass="67776">MDSWGEVDDALRDVTNDPDELAADSHDDNERASDKEYKPPRNPREAGWSEPVPFRYENFTNKDSTDWASTAARYEWKDEYGDIGPRNEDLETQLFGEDYKCRVGVRFEELKKSGKEEPYSVSIESKFKLQPIATFDDGGIHPTLRANLVLCTYTWPTAIQCYTIPALYEGRDVIGIAQTGSGKTGAFLIPIVSKLMGKAKKLAAPRPNIAEGWNPKQNAVTAEPLVLIVCPTRELATQIFDDARRMCYRSMLRPCVVYGGAPAALQREELQKGCDILIGTPGRILDFMSQPRVLSLRRVRYTVIDEADELLQADWEADFKKLMAGGDLNEDSDHRYLMFSASFNKECRKLASNYLSKDHVRIRISRPGSVVRHINQRIVWIDQYRKKGALYDLLMTLQPTRTLVFVNSKRDVDIVDDYLFNQGLPTTSMHGDRLQQEREDAMRSFRSGQCPIMITTGVSARGLDIVNVMHVINYDLPSASQGGITEYMHRIGRTARIGNEGLATSFYNDDRDSGLAADLVKLLMESNQAVPDFLESFRPSEATLSFDDDSTDGEDEDVKKDETRGWAPDSGNDVSAYDELAKKELALRQSGYITDKNDVGW</sequence>
<evidence type="ECO:0000259" key="9">
    <source>
        <dbReference type="PROSITE" id="PS51192"/>
    </source>
</evidence>
<feature type="region of interest" description="Disordered" evidence="8">
    <location>
        <begin position="544"/>
        <end position="573"/>
    </location>
</feature>
<dbReference type="CDD" id="cd18787">
    <property type="entry name" value="SF2_C_DEAD"/>
    <property type="match status" value="1"/>
</dbReference>
<accession>A0A0F7TNX7</accession>
<dbReference type="PROSITE" id="PS00039">
    <property type="entry name" value="DEAD_ATP_HELICASE"/>
    <property type="match status" value="1"/>
</dbReference>
<evidence type="ECO:0000313" key="11">
    <source>
        <dbReference type="EMBL" id="CEJ57125.1"/>
    </source>
</evidence>
<evidence type="ECO:0000313" key="12">
    <source>
        <dbReference type="Proteomes" id="UP000042958"/>
    </source>
</evidence>
<dbReference type="PANTHER" id="PTHR47958">
    <property type="entry name" value="ATP-DEPENDENT RNA HELICASE DBP3"/>
    <property type="match status" value="1"/>
</dbReference>
<feature type="compositionally biased region" description="Acidic residues" evidence="8">
    <location>
        <begin position="546"/>
        <end position="556"/>
    </location>
</feature>
<dbReference type="AlphaFoldDB" id="A0A0F7TNX7"/>
<protein>
    <recommendedName>
        <fullName evidence="1">RNA helicase</fullName>
        <ecNumber evidence="1">3.6.4.13</ecNumber>
    </recommendedName>
</protein>
<keyword evidence="2 7" id="KW-0547">Nucleotide-binding</keyword>
<evidence type="ECO:0000259" key="10">
    <source>
        <dbReference type="PROSITE" id="PS51194"/>
    </source>
</evidence>
<feature type="region of interest" description="Disordered" evidence="8">
    <location>
        <begin position="1"/>
        <end position="50"/>
    </location>
</feature>
<evidence type="ECO:0000256" key="8">
    <source>
        <dbReference type="SAM" id="MobiDB-lite"/>
    </source>
</evidence>
<dbReference type="EMBL" id="CDHK01000005">
    <property type="protein sequence ID" value="CEJ57125.1"/>
    <property type="molecule type" value="Genomic_DNA"/>
</dbReference>
<dbReference type="SUPFAM" id="SSF52540">
    <property type="entry name" value="P-loop containing nucleoside triphosphate hydrolases"/>
    <property type="match status" value="1"/>
</dbReference>
<dbReference type="GO" id="GO:0003676">
    <property type="term" value="F:nucleic acid binding"/>
    <property type="evidence" value="ECO:0007669"/>
    <property type="project" value="InterPro"/>
</dbReference>
<keyword evidence="3 7" id="KW-0378">Hydrolase</keyword>
<gene>
    <name evidence="11" type="ORF">PMG11_05830</name>
</gene>
<evidence type="ECO:0000256" key="6">
    <source>
        <dbReference type="ARBA" id="ARBA00047984"/>
    </source>
</evidence>
<dbReference type="InterPro" id="IPR014001">
    <property type="entry name" value="Helicase_ATP-bd"/>
</dbReference>
<dbReference type="GO" id="GO:0003724">
    <property type="term" value="F:RNA helicase activity"/>
    <property type="evidence" value="ECO:0007669"/>
    <property type="project" value="UniProtKB-EC"/>
</dbReference>
<dbReference type="GO" id="GO:0005524">
    <property type="term" value="F:ATP binding"/>
    <property type="evidence" value="ECO:0007669"/>
    <property type="project" value="UniProtKB-KW"/>
</dbReference>
<dbReference type="OrthoDB" id="196131at2759"/>
<evidence type="ECO:0000256" key="4">
    <source>
        <dbReference type="ARBA" id="ARBA00022806"/>
    </source>
</evidence>
<proteinExistence type="inferred from homology"/>
<name>A0A0F7TNX7_PENBI</name>
<dbReference type="InterPro" id="IPR011545">
    <property type="entry name" value="DEAD/DEAH_box_helicase_dom"/>
</dbReference>
<dbReference type="EC" id="3.6.4.13" evidence="1"/>
<dbReference type="Pfam" id="PF00271">
    <property type="entry name" value="Helicase_C"/>
    <property type="match status" value="1"/>
</dbReference>